<accession>A0A972SGE4</accession>
<reference evidence="1 2" key="1">
    <citation type="submission" date="2019-11" db="EMBL/GenBank/DDBJ databases">
        <title>Metabolism of dissolved organic matter in forest soils.</title>
        <authorList>
            <person name="Cyle K.T."/>
            <person name="Wilhelm R.C."/>
            <person name="Martinez C.E."/>
        </authorList>
    </citation>
    <scope>NUCLEOTIDE SEQUENCE [LARGE SCALE GENOMIC DNA]</scope>
    <source>
        <strain evidence="1 2">5N</strain>
    </source>
</reference>
<name>A0A972SGE4_9BURK</name>
<dbReference type="AlphaFoldDB" id="A0A972SGE4"/>
<protein>
    <submittedName>
        <fullName evidence="1">CoA transferase</fullName>
    </submittedName>
</protein>
<proteinExistence type="predicted"/>
<dbReference type="Gene3D" id="3.40.50.10540">
    <property type="entry name" value="Crotonobetainyl-coa:carnitine coa-transferase, domain 1"/>
    <property type="match status" value="1"/>
</dbReference>
<evidence type="ECO:0000313" key="2">
    <source>
        <dbReference type="Proteomes" id="UP000655523"/>
    </source>
</evidence>
<dbReference type="EMBL" id="WOEZ01000044">
    <property type="protein sequence ID" value="NPT54853.1"/>
    <property type="molecule type" value="Genomic_DNA"/>
</dbReference>
<gene>
    <name evidence="1" type="ORF">GNZ13_09580</name>
</gene>
<organism evidence="1 2">
    <name type="scientific">Paraburkholderia elongata</name>
    <dbReference type="NCBI Taxonomy" id="2675747"/>
    <lineage>
        <taxon>Bacteria</taxon>
        <taxon>Pseudomonadati</taxon>
        <taxon>Pseudomonadota</taxon>
        <taxon>Betaproteobacteria</taxon>
        <taxon>Burkholderiales</taxon>
        <taxon>Burkholderiaceae</taxon>
        <taxon>Paraburkholderia</taxon>
    </lineage>
</organism>
<dbReference type="Proteomes" id="UP000655523">
    <property type="component" value="Unassembled WGS sequence"/>
</dbReference>
<dbReference type="Pfam" id="PF02515">
    <property type="entry name" value="CoA_transf_3"/>
    <property type="match status" value="1"/>
</dbReference>
<dbReference type="InterPro" id="IPR050509">
    <property type="entry name" value="CoA-transferase_III"/>
</dbReference>
<evidence type="ECO:0000313" key="1">
    <source>
        <dbReference type="EMBL" id="NPT54853.1"/>
    </source>
</evidence>
<keyword evidence="1" id="KW-0808">Transferase</keyword>
<keyword evidence="2" id="KW-1185">Reference proteome</keyword>
<dbReference type="GO" id="GO:0016740">
    <property type="term" value="F:transferase activity"/>
    <property type="evidence" value="ECO:0007669"/>
    <property type="project" value="UniProtKB-KW"/>
</dbReference>
<dbReference type="InterPro" id="IPR023606">
    <property type="entry name" value="CoA-Trfase_III_dom_1_sf"/>
</dbReference>
<dbReference type="Gene3D" id="3.30.1540.10">
    <property type="entry name" value="formyl-coa transferase, domain 3"/>
    <property type="match status" value="1"/>
</dbReference>
<sequence length="366" mass="38603">MQGANGPLSGIRVLEIESIGPGPFTAMVLADMGANVLRIRRPAAAQRRLNPVLDRGRAGSITADLKSEAGRDQVLALVAQADALIEGFRPGVMERLGLGPDACFARNSRLVYGRVTGWGRSGPLAQTAGHDINYIAISGALHSMGTAESGPVPPLNLVGDYGGGGLLLALGIVSALLESSRSGQGQVVDAAMVDGAAMLMAPLYGVKSVGGWAAERAGNLLDGSCWYYTVYRCQDGWVSVGPLEPEFRRILLERLGLGDEVDTLVHASAGDPAPRARLATIFASRTRAEWSAIFEGTDACVASILSMDEAPSHPQVQDRDTLRLIDGVVHPAPAPRFSRTPNPEPKPACNTRDELLGVWGCNAHQQ</sequence>
<dbReference type="InterPro" id="IPR003673">
    <property type="entry name" value="CoA-Trfase_fam_III"/>
</dbReference>
<dbReference type="SUPFAM" id="SSF89796">
    <property type="entry name" value="CoA-transferase family III (CaiB/BaiF)"/>
    <property type="match status" value="1"/>
</dbReference>
<dbReference type="InterPro" id="IPR044855">
    <property type="entry name" value="CoA-Trfase_III_dom3_sf"/>
</dbReference>
<comment type="caution">
    <text evidence="1">The sequence shown here is derived from an EMBL/GenBank/DDBJ whole genome shotgun (WGS) entry which is preliminary data.</text>
</comment>
<dbReference type="PANTHER" id="PTHR48228:SF5">
    <property type="entry name" value="ALPHA-METHYLACYL-COA RACEMASE"/>
    <property type="match status" value="1"/>
</dbReference>
<dbReference type="PANTHER" id="PTHR48228">
    <property type="entry name" value="SUCCINYL-COA--D-CITRAMALATE COA-TRANSFERASE"/>
    <property type="match status" value="1"/>
</dbReference>